<dbReference type="EMBL" id="CM014101">
    <property type="protein sequence ID" value="TKS92689.1"/>
    <property type="molecule type" value="Genomic_DNA"/>
</dbReference>
<feature type="compositionally biased region" description="Basic residues" evidence="1">
    <location>
        <begin position="97"/>
        <end position="114"/>
    </location>
</feature>
<feature type="compositionally biased region" description="Basic and acidic residues" evidence="1">
    <location>
        <begin position="115"/>
        <end position="130"/>
    </location>
</feature>
<keyword evidence="3" id="KW-1185">Reference proteome</keyword>
<dbReference type="AlphaFoldDB" id="A0A4U5VVL5"/>
<feature type="compositionally biased region" description="Low complexity" evidence="1">
    <location>
        <begin position="238"/>
        <end position="255"/>
    </location>
</feature>
<proteinExistence type="predicted"/>
<reference evidence="2 3" key="1">
    <citation type="submission" date="2019-01" db="EMBL/GenBank/DDBJ databases">
        <title>Genome Assembly of Collichthys lucidus.</title>
        <authorList>
            <person name="Cai M."/>
            <person name="Xiao S."/>
        </authorList>
    </citation>
    <scope>NUCLEOTIDE SEQUENCE [LARGE SCALE GENOMIC DNA]</scope>
    <source>
        <strain evidence="2">JT15FE1705JMU</strain>
        <tissue evidence="2">Muscle</tissue>
    </source>
</reference>
<accession>A0A4U5VVL5</accession>
<dbReference type="Proteomes" id="UP000298787">
    <property type="component" value="Chromosome 24"/>
</dbReference>
<feature type="region of interest" description="Disordered" evidence="1">
    <location>
        <begin position="175"/>
        <end position="205"/>
    </location>
</feature>
<sequence length="261" mass="29762">MAIGSRKSSVRSSVRAPKFLDKSNGFYGRLDEPEVTGDVEEVMGKEVEDSNREEGVVSNPSPSVVHVSAADEKEEAEMFGFNEGMMEDDGETLLQRKPSRRSSRWRRSSRRKQKEGRAKGDAARDERPSVDTESPVEPDVLEGTKVMIEVEVEKMKKLEKEKKVIHFAAREDADDQVLIRDKKRGRDEEGEEESRMKKEQEEGMKMVKRKNYRKALDRALRRGWEAFITNLYSVTLTPVTSSSSPSLQKKQQHSSVLAELR</sequence>
<feature type="compositionally biased region" description="Basic and acidic residues" evidence="1">
    <location>
        <begin position="42"/>
        <end position="55"/>
    </location>
</feature>
<evidence type="ECO:0000256" key="1">
    <source>
        <dbReference type="SAM" id="MobiDB-lite"/>
    </source>
</evidence>
<gene>
    <name evidence="2" type="ORF">D9C73_027325</name>
</gene>
<feature type="region of interest" description="Disordered" evidence="1">
    <location>
        <begin position="21"/>
        <end position="140"/>
    </location>
</feature>
<feature type="region of interest" description="Disordered" evidence="1">
    <location>
        <begin position="238"/>
        <end position="261"/>
    </location>
</feature>
<protein>
    <submittedName>
        <fullName evidence="2">Uncharacterized protein</fullName>
    </submittedName>
</protein>
<evidence type="ECO:0000313" key="3">
    <source>
        <dbReference type="Proteomes" id="UP000298787"/>
    </source>
</evidence>
<evidence type="ECO:0000313" key="2">
    <source>
        <dbReference type="EMBL" id="TKS92689.1"/>
    </source>
</evidence>
<organism evidence="2 3">
    <name type="scientific">Collichthys lucidus</name>
    <name type="common">Big head croaker</name>
    <name type="synonym">Sciaena lucida</name>
    <dbReference type="NCBI Taxonomy" id="240159"/>
    <lineage>
        <taxon>Eukaryota</taxon>
        <taxon>Metazoa</taxon>
        <taxon>Chordata</taxon>
        <taxon>Craniata</taxon>
        <taxon>Vertebrata</taxon>
        <taxon>Euteleostomi</taxon>
        <taxon>Actinopterygii</taxon>
        <taxon>Neopterygii</taxon>
        <taxon>Teleostei</taxon>
        <taxon>Neoteleostei</taxon>
        <taxon>Acanthomorphata</taxon>
        <taxon>Eupercaria</taxon>
        <taxon>Sciaenidae</taxon>
        <taxon>Collichthys</taxon>
    </lineage>
</organism>
<name>A0A4U5VVL5_COLLU</name>
<feature type="compositionally biased region" description="Low complexity" evidence="1">
    <location>
        <begin position="56"/>
        <end position="68"/>
    </location>
</feature>